<dbReference type="RefSeq" id="WP_008955104.1">
    <property type="nucleotide sequence ID" value="NZ_ACIS01000009.1"/>
</dbReference>
<dbReference type="EMBL" id="ACIS01000009">
    <property type="protein sequence ID" value="EEG07264.1"/>
    <property type="molecule type" value="Genomic_DNA"/>
</dbReference>
<sequence>MKDLTLFAALDAIVQLANAPSAWTGTEVELIDAILAITGAELPPGRREWLIEQLDTTEAQDILYRRGVMFLFGTHDSRVSVGPGVSLGSEGK</sequence>
<comment type="caution">
    <text evidence="1">The sequence shown here is derived from an EMBL/GenBank/DDBJ whole genome shotgun (WGS) entry which is preliminary data.</text>
</comment>
<dbReference type="Proteomes" id="UP000003165">
    <property type="component" value="Unassembled WGS sequence"/>
</dbReference>
<name>B9Z6U9_9NEIS</name>
<protein>
    <submittedName>
        <fullName evidence="1">Uncharacterized protein</fullName>
    </submittedName>
</protein>
<gene>
    <name evidence="1" type="ORF">FuraDRAFT_3085</name>
</gene>
<organism evidence="1 2">
    <name type="scientific">Pseudogulbenkiania ferrooxidans 2002</name>
    <dbReference type="NCBI Taxonomy" id="279714"/>
    <lineage>
        <taxon>Bacteria</taxon>
        <taxon>Pseudomonadati</taxon>
        <taxon>Pseudomonadota</taxon>
        <taxon>Betaproteobacteria</taxon>
        <taxon>Neisseriales</taxon>
        <taxon>Chromobacteriaceae</taxon>
        <taxon>Pseudogulbenkiania</taxon>
    </lineage>
</organism>
<proteinExistence type="predicted"/>
<reference evidence="1 2" key="1">
    <citation type="submission" date="2009-02" db="EMBL/GenBank/DDBJ databases">
        <title>Sequencing of the draft genome and assembly of Lutiella nitroferrum 2002.</title>
        <authorList>
            <consortium name="US DOE Joint Genome Institute (JGI-PGF)"/>
            <person name="Lucas S."/>
            <person name="Copeland A."/>
            <person name="Lapidus A."/>
            <person name="Glavina del Rio T."/>
            <person name="Tice H."/>
            <person name="Bruce D."/>
            <person name="Goodwin L."/>
            <person name="Pitluck S."/>
            <person name="Larimer F."/>
            <person name="Land M.L."/>
            <person name="Hauser L."/>
            <person name="Coates J.D."/>
        </authorList>
    </citation>
    <scope>NUCLEOTIDE SEQUENCE [LARGE SCALE GENOMIC DNA]</scope>
    <source>
        <strain evidence="1 2">2002</strain>
    </source>
</reference>
<accession>B9Z6U9</accession>
<keyword evidence="2" id="KW-1185">Reference proteome</keyword>
<evidence type="ECO:0000313" key="2">
    <source>
        <dbReference type="Proteomes" id="UP000003165"/>
    </source>
</evidence>
<evidence type="ECO:0000313" key="1">
    <source>
        <dbReference type="EMBL" id="EEG07264.1"/>
    </source>
</evidence>
<dbReference type="AlphaFoldDB" id="B9Z6U9"/>